<dbReference type="AlphaFoldDB" id="A0A6J4RGK3"/>
<evidence type="ECO:0000256" key="1">
    <source>
        <dbReference type="SAM" id="SignalP"/>
    </source>
</evidence>
<gene>
    <name evidence="2" type="ORF">AVDCRST_MAG69-234</name>
</gene>
<feature type="chain" id="PRO_5038853098" description="DUF4352 domain-containing protein" evidence="1">
    <location>
        <begin position="17"/>
        <end position="188"/>
    </location>
</feature>
<accession>A0A6J4RGK3</accession>
<dbReference type="EMBL" id="CADCVP010000032">
    <property type="protein sequence ID" value="CAA9473096.1"/>
    <property type="molecule type" value="Genomic_DNA"/>
</dbReference>
<reference evidence="2" key="1">
    <citation type="submission" date="2020-02" db="EMBL/GenBank/DDBJ databases">
        <authorList>
            <person name="Meier V. D."/>
        </authorList>
    </citation>
    <scope>NUCLEOTIDE SEQUENCE</scope>
    <source>
        <strain evidence="2">AVDCRST_MAG69</strain>
    </source>
</reference>
<name>A0A6J4RGK3_9ACTN</name>
<evidence type="ECO:0000313" key="2">
    <source>
        <dbReference type="EMBL" id="CAA9473096.1"/>
    </source>
</evidence>
<organism evidence="2">
    <name type="scientific">uncultured Solirubrobacteraceae bacterium</name>
    <dbReference type="NCBI Taxonomy" id="1162706"/>
    <lineage>
        <taxon>Bacteria</taxon>
        <taxon>Bacillati</taxon>
        <taxon>Actinomycetota</taxon>
        <taxon>Thermoleophilia</taxon>
        <taxon>Solirubrobacterales</taxon>
        <taxon>Solirubrobacteraceae</taxon>
        <taxon>environmental samples</taxon>
    </lineage>
</organism>
<protein>
    <recommendedName>
        <fullName evidence="3">DUF4352 domain-containing protein</fullName>
    </recommendedName>
</protein>
<proteinExistence type="predicted"/>
<sequence length="188" mass="20697">MKALIRMLMVSAVAGAGLLVSGCGQIEDVRTVGETEGLYIDVNDLRYQVQVSRVLNPNDPDDRDYLAGVPESEYPEAGETFFGVFVRVQNTTESKTAETAEEFEILDTDGDHFEPLELPEGNIWAYRPTTLGPGDIIPSENSAQFSGTTRGALLLFRLPIQTLQNRPLEFEIHSPVDPDQVGIIDLDV</sequence>
<keyword evidence="1" id="KW-0732">Signal</keyword>
<feature type="signal peptide" evidence="1">
    <location>
        <begin position="1"/>
        <end position="16"/>
    </location>
</feature>
<evidence type="ECO:0008006" key="3">
    <source>
        <dbReference type="Google" id="ProtNLM"/>
    </source>
</evidence>
<dbReference type="PROSITE" id="PS51257">
    <property type="entry name" value="PROKAR_LIPOPROTEIN"/>
    <property type="match status" value="1"/>
</dbReference>